<reference evidence="2" key="1">
    <citation type="journal article" date="2014" name="Int. J. Syst. Evol. Microbiol.">
        <title>Complete genome sequence of Corynebacterium casei LMG S-19264T (=DSM 44701T), isolated from a smear-ripened cheese.</title>
        <authorList>
            <consortium name="US DOE Joint Genome Institute (JGI-PGF)"/>
            <person name="Walter F."/>
            <person name="Albersmeier A."/>
            <person name="Kalinowski J."/>
            <person name="Ruckert C."/>
        </authorList>
    </citation>
    <scope>NUCLEOTIDE SEQUENCE</scope>
    <source>
        <strain evidence="2">CGMCC 1.12214</strain>
    </source>
</reference>
<dbReference type="EMBL" id="BMES01000001">
    <property type="protein sequence ID" value="GGH09776.1"/>
    <property type="molecule type" value="Genomic_DNA"/>
</dbReference>
<gene>
    <name evidence="2" type="ORF">GCM10007036_06010</name>
</gene>
<dbReference type="InterPro" id="IPR010982">
    <property type="entry name" value="Lambda_DNA-bd_dom_sf"/>
</dbReference>
<evidence type="ECO:0000256" key="1">
    <source>
        <dbReference type="SAM" id="MobiDB-lite"/>
    </source>
</evidence>
<dbReference type="Gene3D" id="1.10.260.40">
    <property type="entry name" value="lambda repressor-like DNA-binding domains"/>
    <property type="match status" value="1"/>
</dbReference>
<reference evidence="2" key="2">
    <citation type="submission" date="2020-09" db="EMBL/GenBank/DDBJ databases">
        <authorList>
            <person name="Sun Q."/>
            <person name="Zhou Y."/>
        </authorList>
    </citation>
    <scope>NUCLEOTIDE SEQUENCE</scope>
    <source>
        <strain evidence="2">CGMCC 1.12214</strain>
    </source>
</reference>
<name>A0A917I3U7_9HYPH</name>
<feature type="region of interest" description="Disordered" evidence="1">
    <location>
        <begin position="43"/>
        <end position="62"/>
    </location>
</feature>
<accession>A0A917I3U7</accession>
<dbReference type="AlphaFoldDB" id="A0A917I3U7"/>
<feature type="compositionally biased region" description="Basic and acidic residues" evidence="1">
    <location>
        <begin position="53"/>
        <end position="62"/>
    </location>
</feature>
<proteinExistence type="predicted"/>
<dbReference type="GO" id="GO:0003677">
    <property type="term" value="F:DNA binding"/>
    <property type="evidence" value="ECO:0007669"/>
    <property type="project" value="InterPro"/>
</dbReference>
<protein>
    <recommendedName>
        <fullName evidence="4">HTH cro/C1-type domain-containing protein</fullName>
    </recommendedName>
</protein>
<sequence>MRAGVSRSTVRDFEKGRHVLHRSSEDLLVAALRSAGVELMPAGEGGPGVRLLTHAETKPCAT</sequence>
<evidence type="ECO:0000313" key="2">
    <source>
        <dbReference type="EMBL" id="GGH09776.1"/>
    </source>
</evidence>
<dbReference type="Proteomes" id="UP000603912">
    <property type="component" value="Unassembled WGS sequence"/>
</dbReference>
<organism evidence="2 3">
    <name type="scientific">Alsobacter metallidurans</name>
    <dbReference type="NCBI Taxonomy" id="340221"/>
    <lineage>
        <taxon>Bacteria</taxon>
        <taxon>Pseudomonadati</taxon>
        <taxon>Pseudomonadota</taxon>
        <taxon>Alphaproteobacteria</taxon>
        <taxon>Hyphomicrobiales</taxon>
        <taxon>Alsobacteraceae</taxon>
        <taxon>Alsobacter</taxon>
    </lineage>
</organism>
<keyword evidence="3" id="KW-1185">Reference proteome</keyword>
<comment type="caution">
    <text evidence="2">The sequence shown here is derived from an EMBL/GenBank/DDBJ whole genome shotgun (WGS) entry which is preliminary data.</text>
</comment>
<evidence type="ECO:0000313" key="3">
    <source>
        <dbReference type="Proteomes" id="UP000603912"/>
    </source>
</evidence>
<evidence type="ECO:0008006" key="4">
    <source>
        <dbReference type="Google" id="ProtNLM"/>
    </source>
</evidence>